<dbReference type="SUPFAM" id="SSF52540">
    <property type="entry name" value="P-loop containing nucleoside triphosphate hydrolases"/>
    <property type="match status" value="1"/>
</dbReference>
<comment type="function">
    <text evidence="3">Catalyzes the phosphorylation of the 3'-hydroxyl group of dephosphocoenzyme A to form coenzyme A.</text>
</comment>
<comment type="catalytic activity">
    <reaction evidence="3">
        <text>3'-dephospho-CoA + ATP = ADP + CoA + H(+)</text>
        <dbReference type="Rhea" id="RHEA:18245"/>
        <dbReference type="ChEBI" id="CHEBI:15378"/>
        <dbReference type="ChEBI" id="CHEBI:30616"/>
        <dbReference type="ChEBI" id="CHEBI:57287"/>
        <dbReference type="ChEBI" id="CHEBI:57328"/>
        <dbReference type="ChEBI" id="CHEBI:456216"/>
        <dbReference type="EC" id="2.7.1.24"/>
    </reaction>
</comment>
<accession>A0A1J0GJ44</accession>
<dbReference type="OrthoDB" id="9812943at2"/>
<comment type="pathway">
    <text evidence="3">Cofactor biosynthesis; coenzyme A biosynthesis; CoA from (R)-pantothenate: step 5/5.</text>
</comment>
<dbReference type="AlphaFoldDB" id="A0A1J0GJ44"/>
<dbReference type="GO" id="GO:0004140">
    <property type="term" value="F:dephospho-CoA kinase activity"/>
    <property type="evidence" value="ECO:0007669"/>
    <property type="project" value="UniProtKB-UniRule"/>
</dbReference>
<dbReference type="PANTHER" id="PTHR10695:SF46">
    <property type="entry name" value="BIFUNCTIONAL COENZYME A SYNTHASE-RELATED"/>
    <property type="match status" value="1"/>
</dbReference>
<keyword evidence="6" id="KW-1185">Reference proteome</keyword>
<comment type="similarity">
    <text evidence="3">Belongs to the CoaE family.</text>
</comment>
<dbReference type="GO" id="GO:0005737">
    <property type="term" value="C:cytoplasm"/>
    <property type="evidence" value="ECO:0007669"/>
    <property type="project" value="UniProtKB-SubCell"/>
</dbReference>
<evidence type="ECO:0000256" key="1">
    <source>
        <dbReference type="ARBA" id="ARBA00022741"/>
    </source>
</evidence>
<comment type="subcellular location">
    <subcellularLocation>
        <location evidence="3">Cytoplasm</location>
    </subcellularLocation>
</comment>
<dbReference type="InterPro" id="IPR027417">
    <property type="entry name" value="P-loop_NTPase"/>
</dbReference>
<keyword evidence="3" id="KW-0173">Coenzyme A biosynthesis</keyword>
<dbReference type="Gene3D" id="3.40.50.300">
    <property type="entry name" value="P-loop containing nucleotide triphosphate hydrolases"/>
    <property type="match status" value="1"/>
</dbReference>
<evidence type="ECO:0000313" key="5">
    <source>
        <dbReference type="EMBL" id="APC41353.1"/>
    </source>
</evidence>
<dbReference type="NCBIfam" id="TIGR00152">
    <property type="entry name" value="dephospho-CoA kinase"/>
    <property type="match status" value="1"/>
</dbReference>
<dbReference type="GO" id="GO:0015937">
    <property type="term" value="P:coenzyme A biosynthetic process"/>
    <property type="evidence" value="ECO:0007669"/>
    <property type="project" value="UniProtKB-UniRule"/>
</dbReference>
<organism evidence="5 6">
    <name type="scientific">Clostridium estertheticum subsp. estertheticum</name>
    <dbReference type="NCBI Taxonomy" id="1552"/>
    <lineage>
        <taxon>Bacteria</taxon>
        <taxon>Bacillati</taxon>
        <taxon>Bacillota</taxon>
        <taxon>Clostridia</taxon>
        <taxon>Eubacteriales</taxon>
        <taxon>Clostridiaceae</taxon>
        <taxon>Clostridium</taxon>
    </lineage>
</organism>
<dbReference type="STRING" id="1552.A7L45_15335"/>
<dbReference type="Pfam" id="PF01121">
    <property type="entry name" value="CoaE"/>
    <property type="match status" value="1"/>
</dbReference>
<keyword evidence="1 3" id="KW-0547">Nucleotide-binding</keyword>
<evidence type="ECO:0000313" key="6">
    <source>
        <dbReference type="Proteomes" id="UP000182569"/>
    </source>
</evidence>
<keyword evidence="3" id="KW-0963">Cytoplasm</keyword>
<dbReference type="EMBL" id="CP015756">
    <property type="protein sequence ID" value="APC41353.1"/>
    <property type="molecule type" value="Genomic_DNA"/>
</dbReference>
<evidence type="ECO:0000256" key="3">
    <source>
        <dbReference type="HAMAP-Rule" id="MF_00376"/>
    </source>
</evidence>
<reference evidence="6" key="1">
    <citation type="journal article" date="2016" name="Front. Microbiol.">
        <title>Complete Genome Sequence of Clostridium estertheticum DSM 8809, a Microbe Identified in Spoiled Vacuum Packed Beef.</title>
        <authorList>
            <person name="Yu Z."/>
            <person name="Gunn L."/>
            <person name="Brennan E."/>
            <person name="Reid R."/>
            <person name="Wall P.G."/>
            <person name="Gaora O.P."/>
            <person name="Hurley D."/>
            <person name="Bolton D."/>
            <person name="Fanning S."/>
        </authorList>
    </citation>
    <scope>NUCLEOTIDE SEQUENCE [LARGE SCALE GENOMIC DNA]</scope>
    <source>
        <strain evidence="6">DSM 8809</strain>
    </source>
</reference>
<dbReference type="HAMAP" id="MF_00376">
    <property type="entry name" value="Dephospho_CoA_kinase"/>
    <property type="match status" value="1"/>
</dbReference>
<gene>
    <name evidence="3" type="primary">coaE</name>
    <name evidence="5" type="ORF">A7L45_15335</name>
</gene>
<dbReference type="PROSITE" id="PS51219">
    <property type="entry name" value="DPCK"/>
    <property type="match status" value="1"/>
</dbReference>
<keyword evidence="3" id="KW-0808">Transferase</keyword>
<dbReference type="EC" id="2.7.1.24" evidence="3 4"/>
<name>A0A1J0GJ44_9CLOT</name>
<feature type="binding site" evidence="3">
    <location>
        <begin position="11"/>
        <end position="16"/>
    </location>
    <ligand>
        <name>ATP</name>
        <dbReference type="ChEBI" id="CHEBI:30616"/>
    </ligand>
</feature>
<dbReference type="Proteomes" id="UP000182569">
    <property type="component" value="Chromosome"/>
</dbReference>
<keyword evidence="3 5" id="KW-0418">Kinase</keyword>
<evidence type="ECO:0000256" key="2">
    <source>
        <dbReference type="ARBA" id="ARBA00022840"/>
    </source>
</evidence>
<protein>
    <recommendedName>
        <fullName evidence="3 4">Dephospho-CoA kinase</fullName>
        <ecNumber evidence="3 4">2.7.1.24</ecNumber>
    </recommendedName>
    <alternativeName>
        <fullName evidence="3">Dephosphocoenzyme A kinase</fullName>
    </alternativeName>
</protein>
<keyword evidence="2 3" id="KW-0067">ATP-binding</keyword>
<dbReference type="PANTHER" id="PTHR10695">
    <property type="entry name" value="DEPHOSPHO-COA KINASE-RELATED"/>
    <property type="match status" value="1"/>
</dbReference>
<dbReference type="RefSeq" id="WP_071613649.1">
    <property type="nucleotide sequence ID" value="NZ_CP015756.1"/>
</dbReference>
<proteinExistence type="inferred from homology"/>
<dbReference type="InterPro" id="IPR001977">
    <property type="entry name" value="Depp_CoAkinase"/>
</dbReference>
<dbReference type="GO" id="GO:0005524">
    <property type="term" value="F:ATP binding"/>
    <property type="evidence" value="ECO:0007669"/>
    <property type="project" value="UniProtKB-UniRule"/>
</dbReference>
<dbReference type="UniPathway" id="UPA00241">
    <property type="reaction ID" value="UER00356"/>
</dbReference>
<dbReference type="KEGG" id="ceu:A7L45_15335"/>
<dbReference type="CDD" id="cd02022">
    <property type="entry name" value="DPCK"/>
    <property type="match status" value="1"/>
</dbReference>
<evidence type="ECO:0000256" key="4">
    <source>
        <dbReference type="NCBIfam" id="TIGR00152"/>
    </source>
</evidence>
<sequence length="202" mass="23379">MLKVGITGGIGSGKSTVTNMLKDDGFSIIDADIVAREVFIIYPEIMGNIKSEFGYDFFDSEGELNRKEFGNYIFKSDTRRKKLENIMIPFITKEIHHRMKICEENNCKLCFLDAPTLIENNLHTCMDVTILVWVSSDVQIQRVMLRDDLNLDETMDRIKAQMPIDEKRKFADFIIDNGRSFEDTKLQLDLIITQLERLDVKL</sequence>